<dbReference type="InterPro" id="IPR002713">
    <property type="entry name" value="FF_domain"/>
</dbReference>
<feature type="coiled-coil region" evidence="9">
    <location>
        <begin position="561"/>
        <end position="588"/>
    </location>
</feature>
<dbReference type="InterPro" id="IPR036020">
    <property type="entry name" value="WW_dom_sf"/>
</dbReference>
<gene>
    <name evidence="13" type="ORF">FRX31_022292</name>
</gene>
<feature type="compositionally biased region" description="Basic and acidic residues" evidence="10">
    <location>
        <begin position="935"/>
        <end position="945"/>
    </location>
</feature>
<evidence type="ECO:0000313" key="13">
    <source>
        <dbReference type="EMBL" id="KAF5188119.1"/>
    </source>
</evidence>
<dbReference type="Proteomes" id="UP000554482">
    <property type="component" value="Unassembled WGS sequence"/>
</dbReference>
<reference evidence="13 14" key="1">
    <citation type="submission" date="2020-06" db="EMBL/GenBank/DDBJ databases">
        <title>Transcriptomic and genomic resources for Thalictrum thalictroides and T. hernandezii: Facilitating candidate gene discovery in an emerging model plant lineage.</title>
        <authorList>
            <person name="Arias T."/>
            <person name="Riano-Pachon D.M."/>
            <person name="Di Stilio V.S."/>
        </authorList>
    </citation>
    <scope>NUCLEOTIDE SEQUENCE [LARGE SCALE GENOMIC DNA]</scope>
    <source>
        <strain evidence="14">cv. WT478/WT964</strain>
        <tissue evidence="13">Leaves</tissue>
    </source>
</reference>
<feature type="domain" description="FF" evidence="12">
    <location>
        <begin position="445"/>
        <end position="499"/>
    </location>
</feature>
<feature type="compositionally biased region" description="Low complexity" evidence="10">
    <location>
        <begin position="34"/>
        <end position="47"/>
    </location>
</feature>
<feature type="compositionally biased region" description="Basic residues" evidence="10">
    <location>
        <begin position="1047"/>
        <end position="1062"/>
    </location>
</feature>
<comment type="subunit">
    <text evidence="8">Interacts (via the WW domains) with the phosphorylated C-terminal domain of NRPB1 (via CTD domain).</text>
</comment>
<keyword evidence="3" id="KW-0677">Repeat</keyword>
<keyword evidence="14" id="KW-1185">Reference proteome</keyword>
<feature type="compositionally biased region" description="Basic and acidic residues" evidence="10">
    <location>
        <begin position="979"/>
        <end position="988"/>
    </location>
</feature>
<dbReference type="FunFam" id="1.10.10.440:FF:000013">
    <property type="entry name" value="pre-mRNA-processing protein 40A isoform X1"/>
    <property type="match status" value="1"/>
</dbReference>
<dbReference type="InterPro" id="IPR001202">
    <property type="entry name" value="WW_dom"/>
</dbReference>
<dbReference type="AlphaFoldDB" id="A0A7J6VSQ3"/>
<accession>A0A7J6VSQ3</accession>
<organism evidence="13 14">
    <name type="scientific">Thalictrum thalictroides</name>
    <name type="common">Rue-anemone</name>
    <name type="synonym">Anemone thalictroides</name>
    <dbReference type="NCBI Taxonomy" id="46969"/>
    <lineage>
        <taxon>Eukaryota</taxon>
        <taxon>Viridiplantae</taxon>
        <taxon>Streptophyta</taxon>
        <taxon>Embryophyta</taxon>
        <taxon>Tracheophyta</taxon>
        <taxon>Spermatophyta</taxon>
        <taxon>Magnoliopsida</taxon>
        <taxon>Ranunculales</taxon>
        <taxon>Ranunculaceae</taxon>
        <taxon>Thalictroideae</taxon>
        <taxon>Thalictrum</taxon>
    </lineage>
</organism>
<dbReference type="PANTHER" id="PTHR11864">
    <property type="entry name" value="PRE-MRNA-PROCESSING PROTEIN PRP40"/>
    <property type="match status" value="1"/>
</dbReference>
<dbReference type="Gene3D" id="1.10.10.440">
    <property type="entry name" value="FF domain"/>
    <property type="match status" value="5"/>
</dbReference>
<dbReference type="Pfam" id="PF00397">
    <property type="entry name" value="WW"/>
    <property type="match status" value="2"/>
</dbReference>
<feature type="compositionally biased region" description="Acidic residues" evidence="10">
    <location>
        <begin position="990"/>
        <end position="1000"/>
    </location>
</feature>
<dbReference type="Pfam" id="PF25432">
    <property type="entry name" value="FF_PRPF40A"/>
    <property type="match status" value="1"/>
</dbReference>
<feature type="compositionally biased region" description="Basic and acidic residues" evidence="10">
    <location>
        <begin position="1036"/>
        <end position="1046"/>
    </location>
</feature>
<dbReference type="FunFam" id="2.20.70.10:FF:000127">
    <property type="entry name" value="Pre-mRNA-processing protein 40A"/>
    <property type="match status" value="1"/>
</dbReference>
<dbReference type="SMART" id="SM00456">
    <property type="entry name" value="WW"/>
    <property type="match status" value="2"/>
</dbReference>
<feature type="compositionally biased region" description="Basic residues" evidence="10">
    <location>
        <begin position="946"/>
        <end position="961"/>
    </location>
</feature>
<dbReference type="FunFam" id="1.10.10.440:FF:000022">
    <property type="entry name" value="Pre-mRNA-processing protein 40A"/>
    <property type="match status" value="1"/>
</dbReference>
<feature type="domain" description="WW" evidence="11">
    <location>
        <begin position="200"/>
        <end position="233"/>
    </location>
</feature>
<dbReference type="OrthoDB" id="187617at2759"/>
<feature type="compositionally biased region" description="Low complexity" evidence="10">
    <location>
        <begin position="95"/>
        <end position="109"/>
    </location>
</feature>
<feature type="compositionally biased region" description="Basic and acidic residues" evidence="10">
    <location>
        <begin position="848"/>
        <end position="919"/>
    </location>
</feature>
<feature type="compositionally biased region" description="Polar residues" evidence="10">
    <location>
        <begin position="1"/>
        <end position="11"/>
    </location>
</feature>
<dbReference type="PROSITE" id="PS51676">
    <property type="entry name" value="FF"/>
    <property type="match status" value="4"/>
</dbReference>
<comment type="caution">
    <text evidence="13">The sequence shown here is derived from an EMBL/GenBank/DDBJ whole genome shotgun (WGS) entry which is preliminary data.</text>
</comment>
<dbReference type="GO" id="GO:0005685">
    <property type="term" value="C:U1 snRNP"/>
    <property type="evidence" value="ECO:0007669"/>
    <property type="project" value="TreeGrafter"/>
</dbReference>
<dbReference type="FunFam" id="1.10.10.440:FF:000024">
    <property type="entry name" value="Pre-mRNA-processing protein 40A"/>
    <property type="match status" value="1"/>
</dbReference>
<dbReference type="InterPro" id="IPR039726">
    <property type="entry name" value="Prp40-like"/>
</dbReference>
<dbReference type="Pfam" id="PF01846">
    <property type="entry name" value="FF"/>
    <property type="match status" value="3"/>
</dbReference>
<evidence type="ECO:0000256" key="10">
    <source>
        <dbReference type="SAM" id="MobiDB-lite"/>
    </source>
</evidence>
<dbReference type="Gene3D" id="2.20.70.10">
    <property type="match status" value="2"/>
</dbReference>
<dbReference type="GO" id="GO:0070063">
    <property type="term" value="F:RNA polymerase binding"/>
    <property type="evidence" value="ECO:0007669"/>
    <property type="project" value="UniProtKB-ARBA"/>
</dbReference>
<evidence type="ECO:0000313" key="14">
    <source>
        <dbReference type="Proteomes" id="UP000554482"/>
    </source>
</evidence>
<dbReference type="EMBL" id="JABWDY010027162">
    <property type="protein sequence ID" value="KAF5188119.1"/>
    <property type="molecule type" value="Genomic_DNA"/>
</dbReference>
<evidence type="ECO:0000256" key="7">
    <source>
        <dbReference type="ARBA" id="ARBA00061317"/>
    </source>
</evidence>
<dbReference type="GO" id="GO:0071004">
    <property type="term" value="C:U2-type prespliceosome"/>
    <property type="evidence" value="ECO:0007669"/>
    <property type="project" value="TreeGrafter"/>
</dbReference>
<feature type="region of interest" description="Disordered" evidence="10">
    <location>
        <begin position="848"/>
        <end position="1105"/>
    </location>
</feature>
<feature type="coiled-coil region" evidence="9">
    <location>
        <begin position="762"/>
        <end position="793"/>
    </location>
</feature>
<feature type="domain" description="FF" evidence="12">
    <location>
        <begin position="577"/>
        <end position="634"/>
    </location>
</feature>
<comment type="subcellular location">
    <subcellularLocation>
        <location evidence="1">Nucleus</location>
    </subcellularLocation>
</comment>
<proteinExistence type="inferred from homology"/>
<evidence type="ECO:0000259" key="11">
    <source>
        <dbReference type="PROSITE" id="PS50020"/>
    </source>
</evidence>
<dbReference type="SMART" id="SM00441">
    <property type="entry name" value="FF"/>
    <property type="match status" value="5"/>
</dbReference>
<feature type="compositionally biased region" description="Polar residues" evidence="10">
    <location>
        <begin position="21"/>
        <end position="33"/>
    </location>
</feature>
<feature type="domain" description="FF" evidence="12">
    <location>
        <begin position="651"/>
        <end position="715"/>
    </location>
</feature>
<evidence type="ECO:0000256" key="2">
    <source>
        <dbReference type="ARBA" id="ARBA00022664"/>
    </source>
</evidence>
<dbReference type="PROSITE" id="PS50020">
    <property type="entry name" value="WW_DOMAIN_2"/>
    <property type="match status" value="2"/>
</dbReference>
<name>A0A7J6VSQ3_THATH</name>
<evidence type="ECO:0000256" key="3">
    <source>
        <dbReference type="ARBA" id="ARBA00022737"/>
    </source>
</evidence>
<dbReference type="InterPro" id="IPR036517">
    <property type="entry name" value="FF_domain_sf"/>
</dbReference>
<feature type="domain" description="WW" evidence="11">
    <location>
        <begin position="241"/>
        <end position="274"/>
    </location>
</feature>
<protein>
    <submittedName>
        <fullName evidence="13">Pre-mRNA-processing protein 40A</fullName>
    </submittedName>
</protein>
<feature type="compositionally biased region" description="Acidic residues" evidence="10">
    <location>
        <begin position="1091"/>
        <end position="1105"/>
    </location>
</feature>
<evidence type="ECO:0000256" key="1">
    <source>
        <dbReference type="ARBA" id="ARBA00004123"/>
    </source>
</evidence>
<sequence length="1105" mass="126804">MSSNPQSSGTQVPRPPLVGSVGSQNFMQFQPVTAQQQQQQQQQQQAQSFIPAGSQQFRPVGQGQQIHFSQTMQQVPPRPPSSQAFPMSYGQPNMAVAAASPQPQQSNQPLNTHASGVGGFGMTPSSSYTFTPSPYGQPPNTINMSAQYHPSSQMHAPVIPVGGQPWLSSGSPSIPTHVEQLTGQQPSVMAANVQPNPTIPSSSSDWQEHTAADGRRYYYNKKTRQSNWEKPVELMTPLERADASTVWKEFATQDGRKYYYNKDTKESKWTIPEELKLAREQAEKMSSQGANTDTALAAQAPVSVNVPAVEVSSTSASAMPGVISSPVSVTPVVPAANSFPLVALGSQSTPISNSSVSINFVGGHSPVASITPSHAAVTGTGIPADLTTGTMTDNIHSQDVPSAANGASIQDLEEAKRGMAVAGKVNVTVQEDKTVDDEPFPYPSKQEAKNAFKALLESANVESDWSWDQAMRIIVNDKRYGALKTLGEKKQAFNEYLGQRKKQEAEERRIKQKKAREEFTKMLEESKELTSSTRWSKALSMFEDDERFKAVERPRDREDLFESYMVELQKKEREKAQEEHKENLLEYRRFLESCSFIKVDSLWRKVQDRLEDDERCSRLEKIDRLEGFKDYIRDLEKEEDEQRKIHKEKVRRTERKNRDDFLKLMEEDIAAGVLTAKTHWRDYCIKVKETPEYMAVALNTSGSTPKDLFEDVVEDLEKQYHEDKYRIKDSIKLKKITLASTWTLEDLKDVISDEANSPQISNINFKLVYDELLERIKEKEEKEAKKRQRLADDFTDVLYSIKEITASSIWEDSSKYFEDSQEYRSIGEESFKREIFEEYISLLQEKAKEKDLKREEEKVKKEKEKEEKEKKKEREKEKERKEKEREREKGKERSKKDENEDHSVDAIDVKEEKRKEKDRDRKHRKRHQSAADDLSSDKDEKEDSKKSRRHSSDRRKSRKHAYTPESDTESRHKRHKRDHRDSSRRNGAYEDLEDGELGEDGEIRVDAIDVKEEKRKEKDRDRKHRKRHQSAADDLSSDKDEKEDSKKSRRHSSDRRKSRKHAYTPESDTESRHKRHKRDHRDSSRRNGAYEDLEDGELGEDGEIR</sequence>
<evidence type="ECO:0000256" key="8">
    <source>
        <dbReference type="ARBA" id="ARBA00064817"/>
    </source>
</evidence>
<keyword evidence="5" id="KW-0539">Nucleus</keyword>
<feature type="compositionally biased region" description="Basic and acidic residues" evidence="10">
    <location>
        <begin position="1080"/>
        <end position="1089"/>
    </location>
</feature>
<keyword evidence="9" id="KW-0175">Coiled coil</keyword>
<dbReference type="CDD" id="cd00201">
    <property type="entry name" value="WW"/>
    <property type="match status" value="2"/>
</dbReference>
<evidence type="ECO:0000256" key="5">
    <source>
        <dbReference type="ARBA" id="ARBA00023242"/>
    </source>
</evidence>
<evidence type="ECO:0000256" key="9">
    <source>
        <dbReference type="SAM" id="Coils"/>
    </source>
</evidence>
<dbReference type="SUPFAM" id="SSF51045">
    <property type="entry name" value="WW domain"/>
    <property type="match status" value="2"/>
</dbReference>
<keyword evidence="2" id="KW-0507">mRNA processing</keyword>
<evidence type="ECO:0000259" key="12">
    <source>
        <dbReference type="PROSITE" id="PS51676"/>
    </source>
</evidence>
<dbReference type="SUPFAM" id="SSF81698">
    <property type="entry name" value="FF domain"/>
    <property type="match status" value="5"/>
</dbReference>
<dbReference type="PANTHER" id="PTHR11864:SF0">
    <property type="entry name" value="PRP40 PRE-MRNA PROCESSING FACTOR 40 HOMOLOG A (YEAST)"/>
    <property type="match status" value="1"/>
</dbReference>
<comment type="function">
    <text evidence="6">Binds the phosphorylated C-terminal domain (CTD) of the largest subunit of RNA polymerase II and functions as a scaffold for RNA processing machineries. May be involved in pre-mRNA splicing.</text>
</comment>
<keyword evidence="4" id="KW-0508">mRNA splicing</keyword>
<evidence type="ECO:0000256" key="6">
    <source>
        <dbReference type="ARBA" id="ARBA00056384"/>
    </source>
</evidence>
<feature type="compositionally biased region" description="Basic and acidic residues" evidence="10">
    <location>
        <begin position="1001"/>
        <end position="1020"/>
    </location>
</feature>
<feature type="region of interest" description="Disordered" evidence="10">
    <location>
        <begin position="1"/>
        <end position="120"/>
    </location>
</feature>
<dbReference type="GO" id="GO:0045292">
    <property type="term" value="P:mRNA cis splicing, via spliceosome"/>
    <property type="evidence" value="ECO:0007669"/>
    <property type="project" value="InterPro"/>
</dbReference>
<dbReference type="FunFam" id="1.10.10.440:FF:000026">
    <property type="entry name" value="Pre-mRNA-processing protein 40A"/>
    <property type="match status" value="1"/>
</dbReference>
<evidence type="ECO:0000256" key="4">
    <source>
        <dbReference type="ARBA" id="ARBA00023187"/>
    </source>
</evidence>
<feature type="domain" description="FF" evidence="12">
    <location>
        <begin position="512"/>
        <end position="567"/>
    </location>
</feature>
<feature type="compositionally biased region" description="Polar residues" evidence="10">
    <location>
        <begin position="53"/>
        <end position="74"/>
    </location>
</feature>
<comment type="similarity">
    <text evidence="7">Belongs to the PRPF40 family.</text>
</comment>
<dbReference type="GO" id="GO:0003723">
    <property type="term" value="F:RNA binding"/>
    <property type="evidence" value="ECO:0007669"/>
    <property type="project" value="TreeGrafter"/>
</dbReference>